<dbReference type="AlphaFoldDB" id="A0A285UM49"/>
<organism evidence="2 3">
    <name type="scientific">Rhizobium subbaraonis</name>
    <dbReference type="NCBI Taxonomy" id="908946"/>
    <lineage>
        <taxon>Bacteria</taxon>
        <taxon>Pseudomonadati</taxon>
        <taxon>Pseudomonadota</taxon>
        <taxon>Alphaproteobacteria</taxon>
        <taxon>Hyphomicrobiales</taxon>
        <taxon>Rhizobiaceae</taxon>
        <taxon>Rhizobium/Agrobacterium group</taxon>
        <taxon>Rhizobium</taxon>
    </lineage>
</organism>
<dbReference type="Proteomes" id="UP000219167">
    <property type="component" value="Unassembled WGS sequence"/>
</dbReference>
<proteinExistence type="predicted"/>
<reference evidence="2 3" key="1">
    <citation type="submission" date="2017-08" db="EMBL/GenBank/DDBJ databases">
        <authorList>
            <person name="de Groot N.N."/>
        </authorList>
    </citation>
    <scope>NUCLEOTIDE SEQUENCE [LARGE SCALE GENOMIC DNA]</scope>
    <source>
        <strain evidence="2 3">JC85</strain>
    </source>
</reference>
<evidence type="ECO:0000313" key="3">
    <source>
        <dbReference type="Proteomes" id="UP000219167"/>
    </source>
</evidence>
<feature type="compositionally biased region" description="Basic and acidic residues" evidence="1">
    <location>
        <begin position="16"/>
        <end position="32"/>
    </location>
</feature>
<accession>A0A285UM49</accession>
<feature type="region of interest" description="Disordered" evidence="1">
    <location>
        <begin position="1"/>
        <end position="50"/>
    </location>
</feature>
<sequence length="86" mass="9347">MRGWVGHLEPVIGSDDMNHSGPDPRDKAERHGSRSGAPALRDHAGVGGRPPIIATEARRQPEAWRNSDHIDGGRNFVGSITEFDDP</sequence>
<gene>
    <name evidence="2" type="ORF">SAMN05892877_110200</name>
</gene>
<protein>
    <submittedName>
        <fullName evidence="2">Uncharacterized protein</fullName>
    </submittedName>
</protein>
<keyword evidence="3" id="KW-1185">Reference proteome</keyword>
<evidence type="ECO:0000313" key="2">
    <source>
        <dbReference type="EMBL" id="SOC42892.1"/>
    </source>
</evidence>
<dbReference type="EMBL" id="OBQD01000010">
    <property type="protein sequence ID" value="SOC42892.1"/>
    <property type="molecule type" value="Genomic_DNA"/>
</dbReference>
<evidence type="ECO:0000256" key="1">
    <source>
        <dbReference type="SAM" id="MobiDB-lite"/>
    </source>
</evidence>
<name>A0A285UM49_9HYPH</name>